<name>A0A9Q3H2P3_9BASI</name>
<sequence>MYLHASTLHRLSHQDRQFAPNLNQSIGDRDLCAKNALKSQVKLSARGTRAVMRPSLFLCALTALVGHSPKPITGSPSLLFQLEPNPDASSFEVWSDAQTSSSFPSDHPNTKEYAPIENQVEWYQAFSLNDHRPSALSVIEGLLTSISSAGNRLSSFPWRHAELPPVNLTQYTIWEVLSWVLKHPSKSCGENNKHVPPLHRVAWLANLSQPIQNILSDPNLDLTFFAPDDQALTPPKKRRGSLGEGQTSDDSHELYWQAFEALEDARKFSHLTSDHETDKDKKEFLIKLVAMVLKHHISPKSQRISEIHAASTIPSVLKILPSEDAPAFRLRVGRPLQAPKPGKLTLNFFTQVDATRYRPLLTKNGVIYIASRAPLFPPFSPLAQLFLFPKYFAGLTSAIQQVRLDDQLLPHWGKKTIDILGKPSAGVDKGVSLDDTDLDLVDERVQNVIQSLVEENPSFSKRSFTVFAPNNLALASLGPHLTAFLFSPFGARILRYILAYHLVPDVIWHTDHIDNITDHKSIITRYESGLDIAAEWPGVPSNPRGLPPLLPNPSNKVNITEFSLPTLLGSRKNESLEISLVEFKPPGSLFASRRVFIKQHGPEKSSFPPKNALPVRIADVTAWGGAIHVVPQLIRPPIPQEHRGRKDVERAIELSLFQAT</sequence>
<keyword evidence="3" id="KW-1185">Reference proteome</keyword>
<dbReference type="Pfam" id="PF02469">
    <property type="entry name" value="Fasciclin"/>
    <property type="match status" value="1"/>
</dbReference>
<dbReference type="InterPro" id="IPR036378">
    <property type="entry name" value="FAS1_dom_sf"/>
</dbReference>
<evidence type="ECO:0000313" key="2">
    <source>
        <dbReference type="EMBL" id="MBW0487225.1"/>
    </source>
</evidence>
<comment type="caution">
    <text evidence="2">The sequence shown here is derived from an EMBL/GenBank/DDBJ whole genome shotgun (WGS) entry which is preliminary data.</text>
</comment>
<reference evidence="2" key="1">
    <citation type="submission" date="2021-03" db="EMBL/GenBank/DDBJ databases">
        <title>Draft genome sequence of rust myrtle Austropuccinia psidii MF-1, a brazilian biotype.</title>
        <authorList>
            <person name="Quecine M.C."/>
            <person name="Pachon D.M.R."/>
            <person name="Bonatelli M.L."/>
            <person name="Correr F.H."/>
            <person name="Franceschini L.M."/>
            <person name="Leite T.F."/>
            <person name="Margarido G.R.A."/>
            <person name="Almeida C.A."/>
            <person name="Ferrarezi J.A."/>
            <person name="Labate C.A."/>
        </authorList>
    </citation>
    <scope>NUCLEOTIDE SEQUENCE</scope>
    <source>
        <strain evidence="2">MF-1</strain>
    </source>
</reference>
<accession>A0A9Q3H2P3</accession>
<dbReference type="SUPFAM" id="SSF82153">
    <property type="entry name" value="FAS1 domain"/>
    <property type="match status" value="1"/>
</dbReference>
<protein>
    <recommendedName>
        <fullName evidence="1">FAS1 domain-containing protein</fullName>
    </recommendedName>
</protein>
<feature type="domain" description="FAS1" evidence="1">
    <location>
        <begin position="459"/>
        <end position="519"/>
    </location>
</feature>
<evidence type="ECO:0000259" key="1">
    <source>
        <dbReference type="Pfam" id="PF02469"/>
    </source>
</evidence>
<dbReference type="AlphaFoldDB" id="A0A9Q3H2P3"/>
<organism evidence="2 3">
    <name type="scientific">Austropuccinia psidii MF-1</name>
    <dbReference type="NCBI Taxonomy" id="1389203"/>
    <lineage>
        <taxon>Eukaryota</taxon>
        <taxon>Fungi</taxon>
        <taxon>Dikarya</taxon>
        <taxon>Basidiomycota</taxon>
        <taxon>Pucciniomycotina</taxon>
        <taxon>Pucciniomycetes</taxon>
        <taxon>Pucciniales</taxon>
        <taxon>Sphaerophragmiaceae</taxon>
        <taxon>Austropuccinia</taxon>
    </lineage>
</organism>
<dbReference type="EMBL" id="AVOT02009036">
    <property type="protein sequence ID" value="MBW0487225.1"/>
    <property type="molecule type" value="Genomic_DNA"/>
</dbReference>
<dbReference type="OrthoDB" id="7700931at2759"/>
<evidence type="ECO:0000313" key="3">
    <source>
        <dbReference type="Proteomes" id="UP000765509"/>
    </source>
</evidence>
<gene>
    <name evidence="2" type="ORF">O181_026940</name>
</gene>
<dbReference type="Gene3D" id="2.30.180.10">
    <property type="entry name" value="FAS1 domain"/>
    <property type="match status" value="1"/>
</dbReference>
<dbReference type="InterPro" id="IPR000782">
    <property type="entry name" value="FAS1_domain"/>
</dbReference>
<dbReference type="Proteomes" id="UP000765509">
    <property type="component" value="Unassembled WGS sequence"/>
</dbReference>
<proteinExistence type="predicted"/>